<evidence type="ECO:0000313" key="5">
    <source>
        <dbReference type="Proteomes" id="UP001550378"/>
    </source>
</evidence>
<keyword evidence="2" id="KW-0472">Membrane</keyword>
<keyword evidence="2" id="KW-0812">Transmembrane</keyword>
<dbReference type="InterPro" id="IPR028087">
    <property type="entry name" value="Tad_N"/>
</dbReference>
<comment type="caution">
    <text evidence="4">The sequence shown here is derived from an EMBL/GenBank/DDBJ whole genome shotgun (WGS) entry which is preliminary data.</text>
</comment>
<sequence length="192" mass="19918">MTSLSRTRRETGQASPLYIFVVASLLFLALAFFAVGQAGATRNGAQSAADAAALAAAREQRDSFELTIDDLADLLSGEFTPAFDGCGAGGYYAGQNGADVVGCVPLTDGRWGSMVSVTSQKPVGDTILPGTDTLTAKATATAIVVPRCSFDPAEETDSPSPGSLDCEGEVTDLDPELLPEMSDLFDVRLAED</sequence>
<feature type="region of interest" description="Disordered" evidence="1">
    <location>
        <begin position="151"/>
        <end position="170"/>
    </location>
</feature>
<feature type="transmembrane region" description="Helical" evidence="2">
    <location>
        <begin position="17"/>
        <end position="36"/>
    </location>
</feature>
<evidence type="ECO:0000259" key="3">
    <source>
        <dbReference type="Pfam" id="PF13400"/>
    </source>
</evidence>
<keyword evidence="2" id="KW-1133">Transmembrane helix</keyword>
<name>A0ABV2W8P1_9ACTN</name>
<reference evidence="4 5" key="1">
    <citation type="submission" date="2024-06" db="EMBL/GenBank/DDBJ databases">
        <title>The Natural Products Discovery Center: Release of the First 8490 Sequenced Strains for Exploring Actinobacteria Biosynthetic Diversity.</title>
        <authorList>
            <person name="Kalkreuter E."/>
            <person name="Kautsar S.A."/>
            <person name="Yang D."/>
            <person name="Bader C.D."/>
            <person name="Teijaro C.N."/>
            <person name="Fluegel L."/>
            <person name="Davis C.M."/>
            <person name="Simpson J.R."/>
            <person name="Lauterbach L."/>
            <person name="Steele A.D."/>
            <person name="Gui C."/>
            <person name="Meng S."/>
            <person name="Li G."/>
            <person name="Viehrig K."/>
            <person name="Ye F."/>
            <person name="Su P."/>
            <person name="Kiefer A.F."/>
            <person name="Nichols A."/>
            <person name="Cepeda A.J."/>
            <person name="Yan W."/>
            <person name="Fan B."/>
            <person name="Jiang Y."/>
            <person name="Adhikari A."/>
            <person name="Zheng C.-J."/>
            <person name="Schuster L."/>
            <person name="Cowan T.M."/>
            <person name="Smanski M.J."/>
            <person name="Chevrette M.G."/>
            <person name="De Carvalho L.P.S."/>
            <person name="Shen B."/>
        </authorList>
    </citation>
    <scope>NUCLEOTIDE SEQUENCE [LARGE SCALE GENOMIC DNA]</scope>
    <source>
        <strain evidence="4 5">NPDC006337</strain>
    </source>
</reference>
<gene>
    <name evidence="4" type="ORF">ABZ508_19390</name>
</gene>
<accession>A0ABV2W8P1</accession>
<evidence type="ECO:0000256" key="2">
    <source>
        <dbReference type="SAM" id="Phobius"/>
    </source>
</evidence>
<feature type="domain" description="Putative Flp pilus-assembly TadG-like N-terminal" evidence="3">
    <location>
        <begin position="12"/>
        <end position="58"/>
    </location>
</feature>
<dbReference type="EMBL" id="JBEXZR010000017">
    <property type="protein sequence ID" value="MEU0709521.1"/>
    <property type="molecule type" value="Genomic_DNA"/>
</dbReference>
<dbReference type="Proteomes" id="UP001550378">
    <property type="component" value="Unassembled WGS sequence"/>
</dbReference>
<organism evidence="4 5">
    <name type="scientific">Streptomyces lavendulocolor</name>
    <dbReference type="NCBI Taxonomy" id="67316"/>
    <lineage>
        <taxon>Bacteria</taxon>
        <taxon>Bacillati</taxon>
        <taxon>Actinomycetota</taxon>
        <taxon>Actinomycetes</taxon>
        <taxon>Kitasatosporales</taxon>
        <taxon>Streptomycetaceae</taxon>
        <taxon>Streptomyces</taxon>
    </lineage>
</organism>
<proteinExistence type="predicted"/>
<dbReference type="RefSeq" id="WP_359653215.1">
    <property type="nucleotide sequence ID" value="NZ_JBEXZP010000017.1"/>
</dbReference>
<protein>
    <submittedName>
        <fullName evidence="4">Pilus assembly protein TadG-related protein</fullName>
    </submittedName>
</protein>
<evidence type="ECO:0000256" key="1">
    <source>
        <dbReference type="SAM" id="MobiDB-lite"/>
    </source>
</evidence>
<keyword evidence="5" id="KW-1185">Reference proteome</keyword>
<dbReference type="Pfam" id="PF13400">
    <property type="entry name" value="Tad"/>
    <property type="match status" value="1"/>
</dbReference>
<evidence type="ECO:0000313" key="4">
    <source>
        <dbReference type="EMBL" id="MEU0709521.1"/>
    </source>
</evidence>